<feature type="domain" description="D-serine dehydratase-like" evidence="2">
    <location>
        <begin position="345"/>
        <end position="444"/>
    </location>
</feature>
<reference evidence="3 4" key="1">
    <citation type="submission" date="2018-05" db="EMBL/GenBank/DDBJ databases">
        <title>Genetic diversity of glacier-inhabiting Cryobacterium bacteria in China and description of Cryobacterium mengkeensis sp. nov. and Arthrobacter glacialis sp. nov.</title>
        <authorList>
            <person name="Liu Q."/>
            <person name="Xin Y.-H."/>
        </authorList>
    </citation>
    <scope>NUCLEOTIDE SEQUENCE [LARGE SCALE GENOMIC DNA]</scope>
    <source>
        <strain evidence="3 4">GP3</strain>
    </source>
</reference>
<dbReference type="Gene3D" id="2.40.37.20">
    <property type="entry name" value="D-serine dehydratase-like domain"/>
    <property type="match status" value="1"/>
</dbReference>
<dbReference type="AlphaFoldDB" id="A0A2V3DQU7"/>
<feature type="region of interest" description="Disordered" evidence="1">
    <location>
        <begin position="1"/>
        <end position="24"/>
    </location>
</feature>
<dbReference type="InterPro" id="IPR026956">
    <property type="entry name" value="D-ser_dehydrat-like_dom"/>
</dbReference>
<comment type="caution">
    <text evidence="3">The sequence shown here is derived from an EMBL/GenBank/DDBJ whole genome shotgun (WGS) entry which is preliminary data.</text>
</comment>
<evidence type="ECO:0000256" key="1">
    <source>
        <dbReference type="SAM" id="MobiDB-lite"/>
    </source>
</evidence>
<dbReference type="InterPro" id="IPR029066">
    <property type="entry name" value="PLP-binding_barrel"/>
</dbReference>
<name>A0A2V3DQU7_9MICC</name>
<sequence>MGSTAPSSDGTNISGTSAPGANTSGIKDELVDALGARELGWRYKALPAAAHGRSAGDYVASGVSLAELQTPLLTLDAAAMAANVAHMARWCAQKGVLIAPHGKTTMAPQMWRNQLESGAWGITLANASQLRVGHEFGLRRVMLANSLTDPQAITWLAGAQGPDFSVVSWVDSLQTVALQEGVLAGSPGAVLDVIVELGGAGGRTGVRSIAGALEIARAIRAATHLRLVGVGGYEGSLAHTADVGDLATVGGYLSGVKELHEQLLAEGLYAPGAELIVTAGGSAYFDDVVNVLGSCRAEATDSSPQIDVIIRSGAYMVHDDGFYRGISPFARGGEAAAGQAPFASAMHAWARVVSQPEPGLAILDAGKRDLPVDEGLPEPQMLGTTLGGPLETLHGASISAVNDQHCFLRFDPATTTVALGDVVRLGLSHPCTAFDKWTLIPVLANTAHPETAHPEAANSNGYQLVDLIHTFF</sequence>
<dbReference type="SMART" id="SM01119">
    <property type="entry name" value="D-ser_dehydrat"/>
    <property type="match status" value="1"/>
</dbReference>
<dbReference type="OrthoDB" id="9811417at2"/>
<dbReference type="InterPro" id="IPR042208">
    <property type="entry name" value="D-ser_dehydrat-like_sf"/>
</dbReference>
<evidence type="ECO:0000313" key="4">
    <source>
        <dbReference type="Proteomes" id="UP000246303"/>
    </source>
</evidence>
<evidence type="ECO:0000259" key="2">
    <source>
        <dbReference type="SMART" id="SM01119"/>
    </source>
</evidence>
<dbReference type="Proteomes" id="UP000246303">
    <property type="component" value="Unassembled WGS sequence"/>
</dbReference>
<organism evidence="3 4">
    <name type="scientific">Arthrobacter psychrochitiniphilus</name>
    <dbReference type="NCBI Taxonomy" id="291045"/>
    <lineage>
        <taxon>Bacteria</taxon>
        <taxon>Bacillati</taxon>
        <taxon>Actinomycetota</taxon>
        <taxon>Actinomycetes</taxon>
        <taxon>Micrococcales</taxon>
        <taxon>Micrococcaceae</taxon>
        <taxon>Arthrobacter</taxon>
    </lineage>
</organism>
<evidence type="ECO:0000313" key="3">
    <source>
        <dbReference type="EMBL" id="PXA65372.1"/>
    </source>
</evidence>
<dbReference type="InterPro" id="IPR051466">
    <property type="entry name" value="D-amino_acid_metab_enzyme"/>
</dbReference>
<dbReference type="EMBL" id="QHLZ01000005">
    <property type="protein sequence ID" value="PXA65372.1"/>
    <property type="molecule type" value="Genomic_DNA"/>
</dbReference>
<keyword evidence="4" id="KW-1185">Reference proteome</keyword>
<dbReference type="PANTHER" id="PTHR28004:SF8">
    <property type="entry name" value="D-SERINE DEAMINASE"/>
    <property type="match status" value="1"/>
</dbReference>
<proteinExistence type="predicted"/>
<protein>
    <submittedName>
        <fullName evidence="3">Amino acid deaminase</fullName>
    </submittedName>
</protein>
<gene>
    <name evidence="3" type="ORF">CVS29_08850</name>
</gene>
<dbReference type="SUPFAM" id="SSF51419">
    <property type="entry name" value="PLP-binding barrel"/>
    <property type="match status" value="1"/>
</dbReference>
<dbReference type="Pfam" id="PF14031">
    <property type="entry name" value="D-ser_dehydrat"/>
    <property type="match status" value="1"/>
</dbReference>
<dbReference type="PANTHER" id="PTHR28004">
    <property type="entry name" value="ZGC:162816-RELATED"/>
    <property type="match status" value="1"/>
</dbReference>
<accession>A0A2V3DQU7</accession>
<dbReference type="Gene3D" id="3.20.20.10">
    <property type="entry name" value="Alanine racemase"/>
    <property type="match status" value="1"/>
</dbReference>